<dbReference type="SUPFAM" id="SSF48371">
    <property type="entry name" value="ARM repeat"/>
    <property type="match status" value="1"/>
</dbReference>
<dbReference type="GO" id="GO:0003729">
    <property type="term" value="F:mRNA binding"/>
    <property type="evidence" value="ECO:0000318"/>
    <property type="project" value="GO_Central"/>
</dbReference>
<dbReference type="InterPro" id="IPR038737">
    <property type="entry name" value="SF3b_su1-like"/>
</dbReference>
<dbReference type="OrthoDB" id="438939at2759"/>
<dbReference type="Gene3D" id="1.25.10.10">
    <property type="entry name" value="Leucine-rich Repeat Variant"/>
    <property type="match status" value="3"/>
</dbReference>
<evidence type="ECO:0000256" key="1">
    <source>
        <dbReference type="ARBA" id="ARBA00004123"/>
    </source>
</evidence>
<dbReference type="GO" id="GO:0000974">
    <property type="term" value="C:Prp19 complex"/>
    <property type="evidence" value="ECO:0007669"/>
    <property type="project" value="EnsemblFungi"/>
</dbReference>
<dbReference type="Pfam" id="PF22646">
    <property type="entry name" value="PPP2R1A-like_HEAT"/>
    <property type="match status" value="1"/>
</dbReference>
<dbReference type="GO" id="GO:0071013">
    <property type="term" value="C:catalytic step 2 spliceosome"/>
    <property type="evidence" value="ECO:0000318"/>
    <property type="project" value="GO_Central"/>
</dbReference>
<evidence type="ECO:0000313" key="10">
    <source>
        <dbReference type="EMBL" id="AAS52254.2"/>
    </source>
</evidence>
<reference evidence="10 11" key="1">
    <citation type="journal article" date="2004" name="Science">
        <title>The Ashbya gossypii genome as a tool for mapping the ancient Saccharomyces cerevisiae genome.</title>
        <authorList>
            <person name="Dietrich F.S."/>
            <person name="Voegeli S."/>
            <person name="Brachat S."/>
            <person name="Lerch A."/>
            <person name="Gates K."/>
            <person name="Steiner S."/>
            <person name="Mohr C."/>
            <person name="Pohlmann R."/>
            <person name="Luedi P."/>
            <person name="Choi S."/>
            <person name="Wing R.A."/>
            <person name="Flavier A."/>
            <person name="Gaffney T.D."/>
            <person name="Philippsen P."/>
        </authorList>
    </citation>
    <scope>NUCLEOTIDE SEQUENCE [LARGE SCALE GENOMIC DNA]</scope>
    <source>
        <strain evidence="11">ATCC 10895 / CBS 109.51 / FGSC 9923 / NRRL Y-1056</strain>
    </source>
</reference>
<dbReference type="GO" id="GO:0000245">
    <property type="term" value="P:spliceosomal complex assembly"/>
    <property type="evidence" value="ECO:0000318"/>
    <property type="project" value="GO_Central"/>
</dbReference>
<dbReference type="GO" id="GO:0005686">
    <property type="term" value="C:U2 snRNP"/>
    <property type="evidence" value="ECO:0000318"/>
    <property type="project" value="GO_Central"/>
</dbReference>
<accession>Q759E3</accession>
<name>Q759E3_EREGS</name>
<dbReference type="eggNOG" id="KOG0213">
    <property type="taxonomic scope" value="Eukaryota"/>
</dbReference>
<evidence type="ECO:0000256" key="7">
    <source>
        <dbReference type="ARBA" id="ARBA00023242"/>
    </source>
</evidence>
<dbReference type="HOGENOM" id="CLU_002242_0_1_1"/>
<feature type="compositionally biased region" description="Basic and acidic residues" evidence="8">
    <location>
        <begin position="48"/>
        <end position="69"/>
    </location>
</feature>
<dbReference type="FunFam" id="1.25.10.10:FF:001999">
    <property type="entry name" value="ADR334Wp"/>
    <property type="match status" value="1"/>
</dbReference>
<dbReference type="GO" id="GO:0071014">
    <property type="term" value="C:post-mRNA release spliceosomal complex"/>
    <property type="evidence" value="ECO:0007669"/>
    <property type="project" value="EnsemblFungi"/>
</dbReference>
<dbReference type="EMBL" id="AE016817">
    <property type="protein sequence ID" value="AAS52254.2"/>
    <property type="molecule type" value="Genomic_DNA"/>
</dbReference>
<keyword evidence="11" id="KW-1185">Reference proteome</keyword>
<keyword evidence="4" id="KW-0747">Spliceosome</keyword>
<proteinExistence type="inferred from homology"/>
<keyword evidence="5" id="KW-0677">Repeat</keyword>
<dbReference type="FunCoup" id="Q759E3">
    <property type="interactions" value="1076"/>
</dbReference>
<keyword evidence="3" id="KW-0507">mRNA processing</keyword>
<dbReference type="InterPro" id="IPR011989">
    <property type="entry name" value="ARM-like"/>
</dbReference>
<evidence type="ECO:0000256" key="8">
    <source>
        <dbReference type="SAM" id="MobiDB-lite"/>
    </source>
</evidence>
<keyword evidence="6" id="KW-0508">mRNA splicing</keyword>
<evidence type="ECO:0000256" key="5">
    <source>
        <dbReference type="ARBA" id="ARBA00022737"/>
    </source>
</evidence>
<dbReference type="GO" id="GO:0071004">
    <property type="term" value="C:U2-type prespliceosome"/>
    <property type="evidence" value="ECO:0000318"/>
    <property type="project" value="GO_Central"/>
</dbReference>
<dbReference type="PANTHER" id="PTHR12097">
    <property type="entry name" value="SPLICING FACTOR 3B, SUBUNIT 1-RELATED"/>
    <property type="match status" value="1"/>
</dbReference>
<dbReference type="InParanoid" id="Q759E3"/>
<feature type="compositionally biased region" description="Polar residues" evidence="8">
    <location>
        <begin position="38"/>
        <end position="47"/>
    </location>
</feature>
<evidence type="ECO:0000259" key="9">
    <source>
        <dbReference type="Pfam" id="PF22646"/>
    </source>
</evidence>
<dbReference type="GeneID" id="4620596"/>
<reference evidence="11" key="2">
    <citation type="journal article" date="2013" name="G3 (Bethesda)">
        <title>Genomes of Ashbya fungi isolated from insects reveal four mating-type loci, numerous translocations, lack of transposons, and distinct gene duplications.</title>
        <authorList>
            <person name="Dietrich F.S."/>
            <person name="Voegeli S."/>
            <person name="Kuo S."/>
            <person name="Philippsen P."/>
        </authorList>
    </citation>
    <scope>GENOME REANNOTATION</scope>
    <source>
        <strain evidence="11">ATCC 10895 / CBS 109.51 / FGSC 9923 / NRRL Y-1056</strain>
    </source>
</reference>
<sequence length="956" mass="107844">MAGIQFVKSQQADEKHSLLEQYTMPQEVHDALERDSEAQQSGEQASTRAERYQDRRFERGLDGKIAKRAPETAAALQQVAKRPKNADKGEGYTLPGMGADEQRELQNELVQEIPGVKDLQFFKASDKQHFGQLLDGRDEEELSKEEQLQRQVLRLVLRVKNGVPATRKAALRTLTDRAAEYGAEPLFASILPIVLDRTLSDQERHLVIKMVDRLLLRLNSLARPYTHKILIVTAPMLVDEDELVRTSGREIISNLARAVGLGTMVSTIRPDIDSADEFIRNITARAVAVVAKSLGIPQLVPFIRAVCYSKKSWRARHTGMKIVQQTSILVGIGILPYLNDLVRCVYMGLTDQHPMVRIMAAQSVASLAQSSHPYGIEAFNVALEPLWRGVKTHRGKALAAFLRALGFIIPLMDPEYAGYYTQEVMRIVQREFASPDDEMKRTVLQVLQKCSGTEGVTPQFLREHVAPHFFSNFWIRRVALDPQLNKQVIYTTVVLSLKLGCAFTLGNLLNPLRDESEPFRTMAAHATNRVVQLLGSADIDEELENRLVDALLIAFQEQTSEDRIIFRAFGTLATSLDKRMKQYLGPIISTVLTRLRNKNQVLRQHAADLCTVMVPVIYACAEIQMLHKLNIILYESLGEVYPDVLGSIISAMDTIVAVTILKDLQPPVNQILPTLTPILRNRHKKVQDNTIKLVGRIANRGPEYVPPKEWMRICFELLEMLKSPSKSIRISANATFGFIAKAIGPQDVLVALLNNLKVQERQLRVCTAVAIGIVAETCQPFTVLPALMNDYKTPETNVQNGVLKAMSFMFEYIGRMSKDYLYVISPLLQDALIDRDLVHRQTASTVVRHLALGCMGLGYEDLFIHLLNLIMPNVFETSPHAIVRILEGLEALRYALGPSIFMNYVWAGLFHPARNVRKVYWRLYNSAYIEQLDALVPCYPVFKEENYYIEELEQVI</sequence>
<dbReference type="FunFam" id="1.25.10.10:FF:000115">
    <property type="entry name" value="Splicing factor 3B subunit 1"/>
    <property type="match status" value="1"/>
</dbReference>
<dbReference type="KEGG" id="ago:AGOS_ADR334W"/>
<dbReference type="OMA" id="LVMNYVW"/>
<comment type="similarity">
    <text evidence="2">Belongs to the SF3B1 family.</text>
</comment>
<protein>
    <submittedName>
        <fullName evidence="10">ADR334Wp</fullName>
    </submittedName>
</protein>
<gene>
    <name evidence="10" type="ORF">AGOS_ADR334W</name>
</gene>
<evidence type="ECO:0000256" key="4">
    <source>
        <dbReference type="ARBA" id="ARBA00022728"/>
    </source>
</evidence>
<evidence type="ECO:0000256" key="2">
    <source>
        <dbReference type="ARBA" id="ARBA00005754"/>
    </source>
</evidence>
<evidence type="ECO:0000256" key="3">
    <source>
        <dbReference type="ARBA" id="ARBA00022664"/>
    </source>
</evidence>
<dbReference type="GO" id="GO:0045292">
    <property type="term" value="P:mRNA cis splicing, via spliceosome"/>
    <property type="evidence" value="ECO:0007669"/>
    <property type="project" value="EnsemblFungi"/>
</dbReference>
<organism evidence="10 11">
    <name type="scientific">Eremothecium gossypii (strain ATCC 10895 / CBS 109.51 / FGSC 9923 / NRRL Y-1056)</name>
    <name type="common">Yeast</name>
    <name type="synonym">Ashbya gossypii</name>
    <dbReference type="NCBI Taxonomy" id="284811"/>
    <lineage>
        <taxon>Eukaryota</taxon>
        <taxon>Fungi</taxon>
        <taxon>Dikarya</taxon>
        <taxon>Ascomycota</taxon>
        <taxon>Saccharomycotina</taxon>
        <taxon>Saccharomycetes</taxon>
        <taxon>Saccharomycetales</taxon>
        <taxon>Saccharomycetaceae</taxon>
        <taxon>Eremothecium</taxon>
    </lineage>
</organism>
<dbReference type="STRING" id="284811.Q759E3"/>
<evidence type="ECO:0000313" key="11">
    <source>
        <dbReference type="Proteomes" id="UP000000591"/>
    </source>
</evidence>
<keyword evidence="7" id="KW-0539">Nucleus</keyword>
<comment type="subcellular location">
    <subcellularLocation>
        <location evidence="1">Nucleus</location>
    </subcellularLocation>
</comment>
<dbReference type="Proteomes" id="UP000000591">
    <property type="component" value="Chromosome IV"/>
</dbReference>
<dbReference type="GO" id="GO:0140727">
    <property type="term" value="P:siRNA-mediated pericentric heterochromatin formation"/>
    <property type="evidence" value="ECO:0007669"/>
    <property type="project" value="EnsemblFungi"/>
</dbReference>
<dbReference type="AlphaFoldDB" id="Q759E3"/>
<dbReference type="RefSeq" id="NP_984430.2">
    <property type="nucleotide sequence ID" value="NM_209783.2"/>
</dbReference>
<dbReference type="FunFam" id="1.25.10.10:FF:000069">
    <property type="entry name" value="Splicing factor 3B subunit 1"/>
    <property type="match status" value="1"/>
</dbReference>
<feature type="compositionally biased region" description="Basic and acidic residues" evidence="8">
    <location>
        <begin position="27"/>
        <end position="37"/>
    </location>
</feature>
<feature type="region of interest" description="Disordered" evidence="8">
    <location>
        <begin position="1"/>
        <end position="69"/>
    </location>
</feature>
<evidence type="ECO:0000256" key="6">
    <source>
        <dbReference type="ARBA" id="ARBA00023187"/>
    </source>
</evidence>
<dbReference type="InterPro" id="IPR016024">
    <property type="entry name" value="ARM-type_fold"/>
</dbReference>
<feature type="domain" description="Phosphatase PP2A regulatory subunit A/Splicing factor 3B subunit 1-like HEAT repeat" evidence="9">
    <location>
        <begin position="741"/>
        <end position="819"/>
    </location>
</feature>
<dbReference type="InterPro" id="IPR054573">
    <property type="entry name" value="PP2A/SF3B1-like_HEAT"/>
</dbReference>